<evidence type="ECO:0000256" key="4">
    <source>
        <dbReference type="ARBA" id="ARBA00022448"/>
    </source>
</evidence>
<dbReference type="CDD" id="cd06550">
    <property type="entry name" value="TM_ABC_iron-siderophores_like"/>
    <property type="match status" value="1"/>
</dbReference>
<dbReference type="PATRIC" id="fig|47770.28.peg.411"/>
<evidence type="ECO:0000256" key="6">
    <source>
        <dbReference type="ARBA" id="ARBA00022692"/>
    </source>
</evidence>
<feature type="transmembrane region" description="Helical" evidence="13">
    <location>
        <begin position="49"/>
        <end position="69"/>
    </location>
</feature>
<feature type="transmembrane region" description="Helical" evidence="13">
    <location>
        <begin position="214"/>
        <end position="243"/>
    </location>
</feature>
<dbReference type="GO" id="GO:0033214">
    <property type="term" value="P:siderophore-iron import into cell"/>
    <property type="evidence" value="ECO:0007669"/>
    <property type="project" value="TreeGrafter"/>
</dbReference>
<keyword evidence="6 13" id="KW-0812">Transmembrane</keyword>
<dbReference type="GO" id="GO:0005886">
    <property type="term" value="C:plasma membrane"/>
    <property type="evidence" value="ECO:0007669"/>
    <property type="project" value="UniProtKB-SubCell"/>
</dbReference>
<evidence type="ECO:0000256" key="8">
    <source>
        <dbReference type="ARBA" id="ARBA00023004"/>
    </source>
</evidence>
<dbReference type="Gene3D" id="1.10.3470.10">
    <property type="entry name" value="ABC transporter involved in vitamin B12 uptake, BtuC"/>
    <property type="match status" value="1"/>
</dbReference>
<evidence type="ECO:0000256" key="10">
    <source>
        <dbReference type="ARBA" id="ARBA00025320"/>
    </source>
</evidence>
<dbReference type="AlphaFoldDB" id="A0A125P6D1"/>
<reference evidence="14 15" key="1">
    <citation type="journal article" date="2016" name="Microbiology (Mosc.)">
        <title>Comparison of Lactobacillus crispatus isolates from Lactobacillus-dominated vaginal microbiomes with isolates from microbiomes containing bacterial vaginosis-associated bacteria.</title>
        <authorList>
            <person name="Abdelmaksoud A.A."/>
            <person name="Koparde V.N."/>
            <person name="Sheth N.U."/>
            <person name="Serrano M.G."/>
            <person name="Glascock A.L."/>
            <person name="Fettweis J.M."/>
            <person name="Strauss Iii J.F."/>
            <person name="Buck G.A."/>
            <person name="Jefferson K.K."/>
        </authorList>
    </citation>
    <scope>NUCLEOTIDE SEQUENCE [LARGE SCALE GENOMIC DNA]</scope>
    <source>
        <strain evidence="14 15">VMC3</strain>
    </source>
</reference>
<dbReference type="RefSeq" id="WP_060462023.1">
    <property type="nucleotide sequence ID" value="NZ_AP025162.1"/>
</dbReference>
<keyword evidence="8" id="KW-0408">Iron</keyword>
<evidence type="ECO:0000313" key="15">
    <source>
        <dbReference type="Proteomes" id="UP000067598"/>
    </source>
</evidence>
<evidence type="ECO:0000256" key="1">
    <source>
        <dbReference type="ARBA" id="ARBA00004651"/>
    </source>
</evidence>
<evidence type="ECO:0000313" key="14">
    <source>
        <dbReference type="EMBL" id="KWU04054.1"/>
    </source>
</evidence>
<sequence>MKKKVIWINLILAVLLIGTIFFALTHGASNFSMQKMTNSQLNILFNIRVPRIISALVAGASLSVSGAFFQATLRNPIAEPGIMGISSAASLCQLLAVIILPEIFFGKIIFAIIGGLLAFGLLLLFQKKMTPYQLIIIGVALNAVFTGMQEVFTNNQNSGSSLATSSWGSTMYLLVIGIIGLICAICFMNLANYLKVNDEELTSLGVSAKTLRLVLMLIAVVLAATTTACIGVLAFIGIIVPQVARLLLGYDYQKIIPFSIFAGAWFLLLVDTIGRVITAPNEIAANIILAIVGGPVMILILWKRQKNA</sequence>
<evidence type="ECO:0000256" key="7">
    <source>
        <dbReference type="ARBA" id="ARBA00022989"/>
    </source>
</evidence>
<keyword evidence="5" id="KW-1003">Cell membrane</keyword>
<feature type="transmembrane region" description="Helical" evidence="13">
    <location>
        <begin position="172"/>
        <end position="194"/>
    </location>
</feature>
<evidence type="ECO:0000256" key="11">
    <source>
        <dbReference type="ARBA" id="ARBA00031149"/>
    </source>
</evidence>
<dbReference type="GO" id="GO:0022857">
    <property type="term" value="F:transmembrane transporter activity"/>
    <property type="evidence" value="ECO:0007669"/>
    <property type="project" value="InterPro"/>
</dbReference>
<organism evidence="14 15">
    <name type="scientific">Lactobacillus crispatus</name>
    <dbReference type="NCBI Taxonomy" id="47770"/>
    <lineage>
        <taxon>Bacteria</taxon>
        <taxon>Bacillati</taxon>
        <taxon>Bacillota</taxon>
        <taxon>Bacilli</taxon>
        <taxon>Lactobacillales</taxon>
        <taxon>Lactobacillaceae</taxon>
        <taxon>Lactobacillus</taxon>
    </lineage>
</organism>
<gene>
    <name evidence="14" type="ORF">AEL95_05100</name>
</gene>
<comment type="function">
    <text evidence="10">Part of the binding-protein-dependent transport system for heme-iron. Responsible for the translocation of the substrate across the membrane.</text>
</comment>
<keyword evidence="9 13" id="KW-0472">Membrane</keyword>
<feature type="transmembrane region" description="Helical" evidence="13">
    <location>
        <begin position="81"/>
        <end position="101"/>
    </location>
</feature>
<dbReference type="EMBL" id="LJGP01000016">
    <property type="protein sequence ID" value="KWU04054.1"/>
    <property type="molecule type" value="Genomic_DNA"/>
</dbReference>
<comment type="caution">
    <text evidence="14">The sequence shown here is derived from an EMBL/GenBank/DDBJ whole genome shotgun (WGS) entry which is preliminary data.</text>
</comment>
<feature type="transmembrane region" description="Helical" evidence="13">
    <location>
        <begin position="132"/>
        <end position="152"/>
    </location>
</feature>
<feature type="transmembrane region" description="Helical" evidence="13">
    <location>
        <begin position="6"/>
        <end position="28"/>
    </location>
</feature>
<accession>A0A125P6D1</accession>
<feature type="transmembrane region" description="Helical" evidence="13">
    <location>
        <begin position="283"/>
        <end position="302"/>
    </location>
</feature>
<evidence type="ECO:0000256" key="2">
    <source>
        <dbReference type="ARBA" id="ARBA00007935"/>
    </source>
</evidence>
<dbReference type="SUPFAM" id="SSF81345">
    <property type="entry name" value="ABC transporter involved in vitamin B12 uptake, BtuC"/>
    <property type="match status" value="1"/>
</dbReference>
<keyword evidence="4" id="KW-0813">Transport</keyword>
<evidence type="ECO:0000256" key="5">
    <source>
        <dbReference type="ARBA" id="ARBA00022475"/>
    </source>
</evidence>
<name>A0A125P6D1_9LACO</name>
<evidence type="ECO:0000256" key="13">
    <source>
        <dbReference type="SAM" id="Phobius"/>
    </source>
</evidence>
<protein>
    <recommendedName>
        <fullName evidence="3">Probable heme-iron transport system permease protein IsdF</fullName>
    </recommendedName>
    <alternativeName>
        <fullName evidence="12">Iron-regulated surface determinant protein F</fullName>
    </alternativeName>
    <alternativeName>
        <fullName evidence="11">Staphylococcal iron-regulated protein G</fullName>
    </alternativeName>
</protein>
<comment type="similarity">
    <text evidence="2">Belongs to the binding-protein-dependent transport system permease family. FecCD subfamily.</text>
</comment>
<dbReference type="PANTHER" id="PTHR30472">
    <property type="entry name" value="FERRIC ENTEROBACTIN TRANSPORT SYSTEM PERMEASE PROTEIN"/>
    <property type="match status" value="1"/>
</dbReference>
<dbReference type="InterPro" id="IPR037294">
    <property type="entry name" value="ABC_BtuC-like"/>
</dbReference>
<feature type="transmembrane region" description="Helical" evidence="13">
    <location>
        <begin position="255"/>
        <end position="277"/>
    </location>
</feature>
<evidence type="ECO:0000256" key="9">
    <source>
        <dbReference type="ARBA" id="ARBA00023136"/>
    </source>
</evidence>
<dbReference type="Proteomes" id="UP000067598">
    <property type="component" value="Unassembled WGS sequence"/>
</dbReference>
<evidence type="ECO:0000256" key="3">
    <source>
        <dbReference type="ARBA" id="ARBA00018524"/>
    </source>
</evidence>
<dbReference type="InterPro" id="IPR000522">
    <property type="entry name" value="ABC_transptr_permease_BtuC"/>
</dbReference>
<dbReference type="Pfam" id="PF01032">
    <property type="entry name" value="FecCD"/>
    <property type="match status" value="1"/>
</dbReference>
<keyword evidence="7 13" id="KW-1133">Transmembrane helix</keyword>
<proteinExistence type="inferred from homology"/>
<feature type="transmembrane region" description="Helical" evidence="13">
    <location>
        <begin position="108"/>
        <end position="126"/>
    </location>
</feature>
<comment type="subcellular location">
    <subcellularLocation>
        <location evidence="1">Cell membrane</location>
        <topology evidence="1">Multi-pass membrane protein</topology>
    </subcellularLocation>
</comment>
<dbReference type="PANTHER" id="PTHR30472:SF21">
    <property type="entry name" value="HEME-IRON TRANSPORT SYSTEM PERMEASE PROTEIN ISDF-RELATED"/>
    <property type="match status" value="1"/>
</dbReference>
<evidence type="ECO:0000256" key="12">
    <source>
        <dbReference type="ARBA" id="ARBA00031465"/>
    </source>
</evidence>